<gene>
    <name evidence="5 11" type="primary">lysA</name>
    <name evidence="11" type="ORF">EU981_00675</name>
</gene>
<comment type="similarity">
    <text evidence="5">Belongs to the Orn/Lys/Arg decarboxylase class-II family. LysA subfamily.</text>
</comment>
<dbReference type="PRINTS" id="PR01181">
    <property type="entry name" value="DAPDCRBXLASE"/>
</dbReference>
<feature type="binding site" evidence="5">
    <location>
        <position position="314"/>
    </location>
    <ligand>
        <name>substrate</name>
    </ligand>
</feature>
<evidence type="ECO:0000256" key="8">
    <source>
        <dbReference type="RuleBase" id="RU003738"/>
    </source>
</evidence>
<evidence type="ECO:0000256" key="6">
    <source>
        <dbReference type="NCBIfam" id="TIGR01048"/>
    </source>
</evidence>
<evidence type="ECO:0000259" key="9">
    <source>
        <dbReference type="Pfam" id="PF00278"/>
    </source>
</evidence>
<keyword evidence="5" id="KW-0028">Amino-acid biosynthesis</keyword>
<comment type="cofactor">
    <cofactor evidence="1 5 7 8">
        <name>pyridoxal 5'-phosphate</name>
        <dbReference type="ChEBI" id="CHEBI:597326"/>
    </cofactor>
</comment>
<organism evidence="11 12">
    <name type="scientific">Candidatus Liberibacter ctenarytainae</name>
    <dbReference type="NCBI Taxonomy" id="2020335"/>
    <lineage>
        <taxon>Bacteria</taxon>
        <taxon>Pseudomonadati</taxon>
        <taxon>Pseudomonadota</taxon>
        <taxon>Alphaproteobacteria</taxon>
        <taxon>Hyphomicrobiales</taxon>
        <taxon>Rhizobiaceae</taxon>
        <taxon>Liberibacter</taxon>
    </lineage>
</organism>
<evidence type="ECO:0000256" key="1">
    <source>
        <dbReference type="ARBA" id="ARBA00001933"/>
    </source>
</evidence>
<dbReference type="SUPFAM" id="SSF50621">
    <property type="entry name" value="Alanine racemase C-terminal domain-like"/>
    <property type="match status" value="1"/>
</dbReference>
<comment type="function">
    <text evidence="5">Specifically catalyzes the decarboxylation of meso-diaminopimelate (meso-DAP) to L-lysine.</text>
</comment>
<comment type="pathway">
    <text evidence="5 8">Amino-acid biosynthesis; L-lysine biosynthesis via DAP pathway; L-lysine from DL-2,6-diaminopimelate: step 1/1.</text>
</comment>
<keyword evidence="2 5" id="KW-0210">Decarboxylase</keyword>
<feature type="binding site" evidence="5">
    <location>
        <position position="318"/>
    </location>
    <ligand>
        <name>substrate</name>
    </ligand>
</feature>
<dbReference type="Gene3D" id="2.40.37.10">
    <property type="entry name" value="Lyase, Ornithine Decarboxylase, Chain A, domain 1"/>
    <property type="match status" value="1"/>
</dbReference>
<dbReference type="GO" id="GO:0030170">
    <property type="term" value="F:pyridoxal phosphate binding"/>
    <property type="evidence" value="ECO:0007669"/>
    <property type="project" value="UniProtKB-UniRule"/>
</dbReference>
<proteinExistence type="inferred from homology"/>
<dbReference type="CDD" id="cd06828">
    <property type="entry name" value="PLPDE_III_DapDC"/>
    <property type="match status" value="1"/>
</dbReference>
<dbReference type="EMBL" id="SEOL01000001">
    <property type="protein sequence ID" value="MBL0848610.1"/>
    <property type="molecule type" value="Genomic_DNA"/>
</dbReference>
<dbReference type="PROSITE" id="PS00879">
    <property type="entry name" value="ODR_DC_2_2"/>
    <property type="match status" value="1"/>
</dbReference>
<dbReference type="AlphaFoldDB" id="A0A937ABC4"/>
<name>A0A937ABC4_9HYPH</name>
<evidence type="ECO:0000256" key="3">
    <source>
        <dbReference type="ARBA" id="ARBA00022898"/>
    </source>
</evidence>
<dbReference type="InterPro" id="IPR002986">
    <property type="entry name" value="DAP_deCOOHase_LysA"/>
</dbReference>
<dbReference type="Gene3D" id="3.20.20.10">
    <property type="entry name" value="Alanine racemase"/>
    <property type="match status" value="1"/>
</dbReference>
<dbReference type="PRINTS" id="PR01179">
    <property type="entry name" value="ODADCRBXLASE"/>
</dbReference>
<protein>
    <recommendedName>
        <fullName evidence="5 6">Diaminopimelate decarboxylase</fullName>
        <shortName evidence="5">DAP decarboxylase</shortName>
        <shortName evidence="5">DAPDC</shortName>
        <ecNumber evidence="5 6">4.1.1.20</ecNumber>
    </recommendedName>
</protein>
<feature type="binding site" evidence="5">
    <location>
        <position position="278"/>
    </location>
    <ligand>
        <name>substrate</name>
    </ligand>
</feature>
<dbReference type="InterPro" id="IPR022643">
    <property type="entry name" value="De-COase2_C"/>
</dbReference>
<feature type="binding site" evidence="5">
    <location>
        <position position="347"/>
    </location>
    <ligand>
        <name>substrate</name>
    </ligand>
</feature>
<dbReference type="InterPro" id="IPR000183">
    <property type="entry name" value="Orn/DAP/Arg_de-COase"/>
</dbReference>
<dbReference type="InterPro" id="IPR022644">
    <property type="entry name" value="De-COase2_N"/>
</dbReference>
<accession>A0A937ABC4</accession>
<dbReference type="HAMAP" id="MF_02120">
    <property type="entry name" value="LysA"/>
    <property type="match status" value="1"/>
</dbReference>
<dbReference type="Proteomes" id="UP000736856">
    <property type="component" value="Unassembled WGS sequence"/>
</dbReference>
<dbReference type="PANTHER" id="PTHR43727:SF2">
    <property type="entry name" value="GROUP IV DECARBOXYLASE"/>
    <property type="match status" value="1"/>
</dbReference>
<dbReference type="EC" id="4.1.1.20" evidence="5 6"/>
<feature type="binding site" evidence="5">
    <location>
        <begin position="275"/>
        <end position="278"/>
    </location>
    <ligand>
        <name>pyridoxal 5'-phosphate</name>
        <dbReference type="ChEBI" id="CHEBI:597326"/>
    </ligand>
</feature>
<dbReference type="GO" id="GO:0009089">
    <property type="term" value="P:lysine biosynthetic process via diaminopimelate"/>
    <property type="evidence" value="ECO:0007669"/>
    <property type="project" value="UniProtKB-UniRule"/>
</dbReference>
<feature type="binding site" evidence="5">
    <location>
        <position position="239"/>
    </location>
    <ligand>
        <name>pyridoxal 5'-phosphate</name>
        <dbReference type="ChEBI" id="CHEBI:597326"/>
    </ligand>
</feature>
<dbReference type="NCBIfam" id="TIGR01048">
    <property type="entry name" value="lysA"/>
    <property type="match status" value="1"/>
</dbReference>
<reference evidence="11" key="1">
    <citation type="submission" date="2019-02" db="EMBL/GenBank/DDBJ databases">
        <title>A novel Candidatus Liberibacter species associated with the New Zealand native fuchsia psyllid, Ctenarytaina fuchsiae.</title>
        <authorList>
            <person name="Thompson S.M."/>
            <person name="Jorgensen N."/>
            <person name="David C."/>
            <person name="Bulman S.R."/>
            <person name="Smith G.R."/>
        </authorList>
    </citation>
    <scope>NUCLEOTIDE SEQUENCE</scope>
    <source>
        <strain evidence="11">Oxford</strain>
    </source>
</reference>
<evidence type="ECO:0000256" key="4">
    <source>
        <dbReference type="ARBA" id="ARBA00023239"/>
    </source>
</evidence>
<comment type="subunit">
    <text evidence="5">Homodimer.</text>
</comment>
<evidence type="ECO:0000313" key="12">
    <source>
        <dbReference type="Proteomes" id="UP000736856"/>
    </source>
</evidence>
<evidence type="ECO:0000259" key="10">
    <source>
        <dbReference type="Pfam" id="PF02784"/>
    </source>
</evidence>
<keyword evidence="4 5" id="KW-0456">Lyase</keyword>
<keyword evidence="5 8" id="KW-0457">Lysine biosynthesis</keyword>
<dbReference type="Pfam" id="PF02784">
    <property type="entry name" value="Orn_Arg_deC_N"/>
    <property type="match status" value="1"/>
</dbReference>
<keyword evidence="3 5" id="KW-0663">Pyridoxal phosphate</keyword>
<feature type="binding site" evidence="5">
    <location>
        <position position="375"/>
    </location>
    <ligand>
        <name>pyridoxal 5'-phosphate</name>
        <dbReference type="ChEBI" id="CHEBI:597326"/>
    </ligand>
</feature>
<dbReference type="SUPFAM" id="SSF51419">
    <property type="entry name" value="PLP-binding barrel"/>
    <property type="match status" value="1"/>
</dbReference>
<feature type="domain" description="Orn/DAP/Arg decarboxylase 2 C-terminal" evidence="9">
    <location>
        <begin position="30"/>
        <end position="373"/>
    </location>
</feature>
<dbReference type="InterPro" id="IPR022653">
    <property type="entry name" value="De-COase2_pyr-phos_BS"/>
</dbReference>
<feature type="modified residue" description="N6-(pyridoxal phosphate)lysine" evidence="5 7">
    <location>
        <position position="60"/>
    </location>
</feature>
<comment type="caution">
    <text evidence="11">The sequence shown here is derived from an EMBL/GenBank/DDBJ whole genome shotgun (WGS) entry which is preliminary data.</text>
</comment>
<dbReference type="PANTHER" id="PTHR43727">
    <property type="entry name" value="DIAMINOPIMELATE DECARBOXYLASE"/>
    <property type="match status" value="1"/>
</dbReference>
<dbReference type="FunFam" id="3.20.20.10:FF:000003">
    <property type="entry name" value="Diaminopimelate decarboxylase"/>
    <property type="match status" value="1"/>
</dbReference>
<dbReference type="InterPro" id="IPR029066">
    <property type="entry name" value="PLP-binding_barrel"/>
</dbReference>
<evidence type="ECO:0000313" key="11">
    <source>
        <dbReference type="EMBL" id="MBL0848610.1"/>
    </source>
</evidence>
<feature type="binding site" evidence="5">
    <location>
        <position position="375"/>
    </location>
    <ligand>
        <name>substrate</name>
    </ligand>
</feature>
<sequence length="422" mass="46570">MNSFKYYEGSLHVEEVSLKNISQTVKTPFYCYSTAAIEENYLTFSHTFKDIDVMICYALKANSNQAVIKTLSHLGAGLDIVSEGELHRAISANVPAEKIVFSGVGKTVDEMDFALQSGIYCFNVESEFELITLNKRAIALGKVASIAFRVNPDINAKTHKKISTGKKEDKFGIPIHQIHSIYSYAKNLPGIKISGIDMHIGSQIDDIESFNKAFKLLRDLTQSLRSHGHNIQHIDVGGGLGVTYCHNHPSPPSPSDYACLIQKYFGDLECKIIVEPGRFLVANAGILVTTVISIKDRIDKTFIILDAAMNDFIRPTLYDAYHEIKPIMAPEKGCGHIQADVVGPVCETGDFIALNRTIPVSKPGDLFAIETAGAYGAVQSGTYNSRLLIPEVMVKGQEFHIIRPRTSFQELIGLDSIPKWLT</sequence>
<dbReference type="InterPro" id="IPR022657">
    <property type="entry name" value="De-COase2_CS"/>
</dbReference>
<feature type="active site" description="Proton donor" evidence="7">
    <location>
        <position position="346"/>
    </location>
</feature>
<evidence type="ECO:0000256" key="5">
    <source>
        <dbReference type="HAMAP-Rule" id="MF_02120"/>
    </source>
</evidence>
<evidence type="ECO:0000256" key="7">
    <source>
        <dbReference type="PIRSR" id="PIRSR600183-50"/>
    </source>
</evidence>
<dbReference type="InterPro" id="IPR009006">
    <property type="entry name" value="Ala_racemase/Decarboxylase_C"/>
</dbReference>
<dbReference type="GO" id="GO:0008836">
    <property type="term" value="F:diaminopimelate decarboxylase activity"/>
    <property type="evidence" value="ECO:0007669"/>
    <property type="project" value="UniProtKB-UniRule"/>
</dbReference>
<comment type="catalytic activity">
    <reaction evidence="5 8">
        <text>meso-2,6-diaminopimelate + H(+) = L-lysine + CO2</text>
        <dbReference type="Rhea" id="RHEA:15101"/>
        <dbReference type="ChEBI" id="CHEBI:15378"/>
        <dbReference type="ChEBI" id="CHEBI:16526"/>
        <dbReference type="ChEBI" id="CHEBI:32551"/>
        <dbReference type="ChEBI" id="CHEBI:57791"/>
        <dbReference type="EC" id="4.1.1.20"/>
    </reaction>
</comment>
<evidence type="ECO:0000256" key="2">
    <source>
        <dbReference type="ARBA" id="ARBA00022793"/>
    </source>
</evidence>
<dbReference type="PROSITE" id="PS00878">
    <property type="entry name" value="ODR_DC_2_1"/>
    <property type="match status" value="1"/>
</dbReference>
<dbReference type="Pfam" id="PF00278">
    <property type="entry name" value="Orn_DAP_Arg_deC"/>
    <property type="match status" value="1"/>
</dbReference>
<feature type="domain" description="Orn/DAP/Arg decarboxylase 2 N-terminal" evidence="10">
    <location>
        <begin position="35"/>
        <end position="282"/>
    </location>
</feature>